<name>A0A4Y2EIR9_ARAVE</name>
<dbReference type="AlphaFoldDB" id="A0A4Y2EIR9"/>
<sequence>MEKTSGRKSEMCQASTELVQKSESDDDFKWEEFFETRLHVNLQLPKLENFFLYAALTLKVIHLPVGVACKFGEVASSDAVLVI</sequence>
<gene>
    <name evidence="1" type="ORF">AVEN_224195_1</name>
</gene>
<keyword evidence="2" id="KW-1185">Reference proteome</keyword>
<reference evidence="1 2" key="1">
    <citation type="journal article" date="2019" name="Sci. Rep.">
        <title>Orb-weaving spider Araneus ventricosus genome elucidates the spidroin gene catalogue.</title>
        <authorList>
            <person name="Kono N."/>
            <person name="Nakamura H."/>
            <person name="Ohtoshi R."/>
            <person name="Moran D.A.P."/>
            <person name="Shinohara A."/>
            <person name="Yoshida Y."/>
            <person name="Fujiwara M."/>
            <person name="Mori M."/>
            <person name="Tomita M."/>
            <person name="Arakawa K."/>
        </authorList>
    </citation>
    <scope>NUCLEOTIDE SEQUENCE [LARGE SCALE GENOMIC DNA]</scope>
</reference>
<proteinExistence type="predicted"/>
<dbReference type="EMBL" id="BGPR01000604">
    <property type="protein sequence ID" value="GBM28139.1"/>
    <property type="molecule type" value="Genomic_DNA"/>
</dbReference>
<evidence type="ECO:0000313" key="2">
    <source>
        <dbReference type="Proteomes" id="UP000499080"/>
    </source>
</evidence>
<dbReference type="OrthoDB" id="10523778at2759"/>
<dbReference type="Proteomes" id="UP000499080">
    <property type="component" value="Unassembled WGS sequence"/>
</dbReference>
<accession>A0A4Y2EIR9</accession>
<evidence type="ECO:0000313" key="1">
    <source>
        <dbReference type="EMBL" id="GBM28139.1"/>
    </source>
</evidence>
<comment type="caution">
    <text evidence="1">The sequence shown here is derived from an EMBL/GenBank/DDBJ whole genome shotgun (WGS) entry which is preliminary data.</text>
</comment>
<organism evidence="1 2">
    <name type="scientific">Araneus ventricosus</name>
    <name type="common">Orbweaver spider</name>
    <name type="synonym">Epeira ventricosa</name>
    <dbReference type="NCBI Taxonomy" id="182803"/>
    <lineage>
        <taxon>Eukaryota</taxon>
        <taxon>Metazoa</taxon>
        <taxon>Ecdysozoa</taxon>
        <taxon>Arthropoda</taxon>
        <taxon>Chelicerata</taxon>
        <taxon>Arachnida</taxon>
        <taxon>Araneae</taxon>
        <taxon>Araneomorphae</taxon>
        <taxon>Entelegynae</taxon>
        <taxon>Araneoidea</taxon>
        <taxon>Araneidae</taxon>
        <taxon>Araneus</taxon>
    </lineage>
</organism>
<protein>
    <submittedName>
        <fullName evidence="1">Uncharacterized protein</fullName>
    </submittedName>
</protein>